<evidence type="ECO:0000313" key="2">
    <source>
        <dbReference type="Proteomes" id="UP000293162"/>
    </source>
</evidence>
<dbReference type="OrthoDB" id="983143at2"/>
<dbReference type="Proteomes" id="UP000293162">
    <property type="component" value="Unassembled WGS sequence"/>
</dbReference>
<gene>
    <name evidence="1" type="ORF">EWM59_23940</name>
</gene>
<dbReference type="EMBL" id="SEWF01000057">
    <property type="protein sequence ID" value="RYU93086.1"/>
    <property type="molecule type" value="Genomic_DNA"/>
</dbReference>
<keyword evidence="2" id="KW-1185">Reference proteome</keyword>
<reference evidence="1 2" key="1">
    <citation type="submission" date="2019-02" db="EMBL/GenBank/DDBJ databases">
        <title>Bacterial novel species Emticicia sp. 17J42-9 isolated from soil.</title>
        <authorList>
            <person name="Jung H.-Y."/>
        </authorList>
    </citation>
    <scope>NUCLEOTIDE SEQUENCE [LARGE SCALE GENOMIC DNA]</scope>
    <source>
        <strain evidence="1 2">17J42-9</strain>
    </source>
</reference>
<proteinExistence type="predicted"/>
<sequence>MFRLKLIYLFFFFITELQAGGIKGIITNSKGERLPFTSIIVKGQNSGTMANAEGEYLLNLKPGTYEVNFQFLGYKTLIRRVTIAEDFIELNIKLEEQSVSLKEVKISSKEEDPAYTIMRKAIAKSKIHQKQVISYQAKAYVKNSVLLNKIPLVLRKDLNKQNIKEGVPFLSESVMEISYAQPNSKYTKVFGQKSTFEGISMSDGFYLFDFYDPGTNRVSPLSPLAFKYYRFEYEGFFEDRGMIVNKIKILPKSYGDGVWQGTIHIIDNYWNIHSIDVETIDNGLNLKLSQYYGPIEKVWLPINQRLDFSGKLFGFDFMIKAQVNANYSAIKTNPAFVEEIKLIDETKEGKFQDPLSKKSLKDSKTENLLKEQKEFSIKNIRKIMKDFEKEERKQAKEKNKDLDVVSNEIIEIDPQARTRDSTFWSNIRNIPLTVEEKKSYQFGDSIKVARVQKKDSLKKDSVRKSWQYFIMNYDFKLKNGKYLHFEPPYMPLVGLNYNSVEGIVADLGLGYKNHTLFSPRVRFKYNVYGNIRYAFEEKGVRGRLGFEFEKSGSKLTVGLGKYITQFDPNSFIFEWMNSVTTLLNEQNFLKIYDKKYGTLGYAFEKDPRLTLSTNIEIAERSPLENLNKIYTIKDFEKNGFSINNPPSIELGNGAFQKHTAFIWQGQMRWTPSSKVSIRNGIRKILAGKAPAITLTYKKGMIDADFDYLSLNVKQNISLGQLGKLDYMIEAGDFFNNRKVYLMDMKHINNNYLNALQTGLFARYRLLNTRVPVEGEENITYINQYRFSTKGAYLQGHVINEFKKLLLTQVPLARIWGLKEDIFVNYLNSPSLKNYVEIGYGIDGILKALRLEAITSYENGKYQRWGFKLGVTM</sequence>
<keyword evidence="1" id="KW-0378">Hydrolase</keyword>
<dbReference type="SUPFAM" id="SSF49464">
    <property type="entry name" value="Carboxypeptidase regulatory domain-like"/>
    <property type="match status" value="1"/>
</dbReference>
<name>A0A4Q5LTV2_9BACT</name>
<organism evidence="1 2">
    <name type="scientific">Emticicia agri</name>
    <dbReference type="NCBI Taxonomy" id="2492393"/>
    <lineage>
        <taxon>Bacteria</taxon>
        <taxon>Pseudomonadati</taxon>
        <taxon>Bacteroidota</taxon>
        <taxon>Cytophagia</taxon>
        <taxon>Cytophagales</taxon>
        <taxon>Leadbetterellaceae</taxon>
        <taxon>Emticicia</taxon>
    </lineage>
</organism>
<dbReference type="RefSeq" id="WP_130023778.1">
    <property type="nucleotide sequence ID" value="NZ_SEWF01000057.1"/>
</dbReference>
<accession>A0A4Q5LTV2</accession>
<dbReference type="GO" id="GO:0004180">
    <property type="term" value="F:carboxypeptidase activity"/>
    <property type="evidence" value="ECO:0007669"/>
    <property type="project" value="UniProtKB-KW"/>
</dbReference>
<dbReference type="Pfam" id="PF18939">
    <property type="entry name" value="DUF5686"/>
    <property type="match status" value="1"/>
</dbReference>
<dbReference type="InterPro" id="IPR043741">
    <property type="entry name" value="DUF5686"/>
</dbReference>
<dbReference type="AlphaFoldDB" id="A0A4Q5LTV2"/>
<protein>
    <submittedName>
        <fullName evidence="1">Carboxypeptidase-like regulatory domain-containing protein</fullName>
    </submittedName>
</protein>
<keyword evidence="1" id="KW-0121">Carboxypeptidase</keyword>
<keyword evidence="1" id="KW-0645">Protease</keyword>
<dbReference type="Gene3D" id="2.60.40.1120">
    <property type="entry name" value="Carboxypeptidase-like, regulatory domain"/>
    <property type="match status" value="1"/>
</dbReference>
<dbReference type="InterPro" id="IPR008969">
    <property type="entry name" value="CarboxyPept-like_regulatory"/>
</dbReference>
<comment type="caution">
    <text evidence="1">The sequence shown here is derived from an EMBL/GenBank/DDBJ whole genome shotgun (WGS) entry which is preliminary data.</text>
</comment>
<evidence type="ECO:0000313" key="1">
    <source>
        <dbReference type="EMBL" id="RYU93086.1"/>
    </source>
</evidence>
<dbReference type="Pfam" id="PF13715">
    <property type="entry name" value="CarbopepD_reg_2"/>
    <property type="match status" value="1"/>
</dbReference>